<dbReference type="STRING" id="43335.A0A4U5R5I3"/>
<dbReference type="PANTHER" id="PTHR11863">
    <property type="entry name" value="STEROL DESATURASE"/>
    <property type="match status" value="1"/>
</dbReference>
<keyword evidence="5 6" id="KW-0472">Membrane</keyword>
<dbReference type="GO" id="GO:0016020">
    <property type="term" value="C:membrane"/>
    <property type="evidence" value="ECO:0007669"/>
    <property type="project" value="UniProtKB-SubCell"/>
</dbReference>
<evidence type="ECO:0000259" key="7">
    <source>
        <dbReference type="Pfam" id="PF04116"/>
    </source>
</evidence>
<dbReference type="InterPro" id="IPR006694">
    <property type="entry name" value="Fatty_acid_hydroxylase"/>
</dbReference>
<comment type="caution">
    <text evidence="8">The sequence shown here is derived from an EMBL/GenBank/DDBJ whole genome shotgun (WGS) entry which is preliminary data.</text>
</comment>
<feature type="transmembrane region" description="Helical" evidence="6">
    <location>
        <begin position="281"/>
        <end position="300"/>
    </location>
</feature>
<dbReference type="GO" id="GO:0008610">
    <property type="term" value="P:lipid biosynthetic process"/>
    <property type="evidence" value="ECO:0007669"/>
    <property type="project" value="InterPro"/>
</dbReference>
<evidence type="ECO:0000256" key="3">
    <source>
        <dbReference type="ARBA" id="ARBA00022692"/>
    </source>
</evidence>
<dbReference type="EMBL" id="RCHU01000001">
    <property type="protein sequence ID" value="TKS18761.1"/>
    <property type="molecule type" value="Genomic_DNA"/>
</dbReference>
<protein>
    <submittedName>
        <fullName evidence="8">Acid phosphatase family protein</fullName>
    </submittedName>
</protein>
<keyword evidence="4 6" id="KW-1133">Transmembrane helix</keyword>
<feature type="transmembrane region" description="Helical" evidence="6">
    <location>
        <begin position="12"/>
        <end position="32"/>
    </location>
</feature>
<dbReference type="Pfam" id="PF04116">
    <property type="entry name" value="FA_hydroxylase"/>
    <property type="match status" value="1"/>
</dbReference>
<dbReference type="InterPro" id="IPR050307">
    <property type="entry name" value="Sterol_Desaturase_Related"/>
</dbReference>
<evidence type="ECO:0000313" key="8">
    <source>
        <dbReference type="EMBL" id="TKS18761.1"/>
    </source>
</evidence>
<keyword evidence="3 6" id="KW-0812">Transmembrane</keyword>
<feature type="transmembrane region" description="Helical" evidence="6">
    <location>
        <begin position="306"/>
        <end position="326"/>
    </location>
</feature>
<reference evidence="8" key="1">
    <citation type="submission" date="2018-10" db="EMBL/GenBank/DDBJ databases">
        <title>Population genomic analysis revealed the cold adaptation of white poplar.</title>
        <authorList>
            <person name="Liu Y.-J."/>
        </authorList>
    </citation>
    <scope>NUCLEOTIDE SEQUENCE [LARGE SCALE GENOMIC DNA]</scope>
    <source>
        <strain evidence="8">PAL-ZL1</strain>
    </source>
</reference>
<evidence type="ECO:0000256" key="6">
    <source>
        <dbReference type="SAM" id="Phobius"/>
    </source>
</evidence>
<sequence>MVFWEGYVSDEVMGIFAPIVVYWLYGGFYQLLPPLDGYRLHTRKEEEEKNLLSLSKVVKGVLLQQLLQAAVAHALFLLTSTADESGITIQPSIPVQFVQIIIGMLVMDTWQYFMHRYMHQNKFLYRHVHSQHHRLVVPYAIGALYNHPLEGLLLDTIGGAIAFLTSGMTARTSVFFFCFATVKTVDDHCGLWLPGNIFHIFFQNNTAYHDIHHQLPGTKYNYSQPFFSIWDKILGTHMPYTLVKRPEGGFEARLVKEIFNVKFSFESADFEEQFRFGTEELILVVFFVNWIDYGVLGHVSDEVMGIFAPIVIYWLYAGFYQLFLPLENYRLHAKKEEEEKNLVVVKGVLLQQPVQAVVAHVLFVLSY</sequence>
<comment type="subcellular location">
    <subcellularLocation>
        <location evidence="1">Membrane</location>
    </subcellularLocation>
</comment>
<evidence type="ECO:0000256" key="5">
    <source>
        <dbReference type="ARBA" id="ARBA00023136"/>
    </source>
</evidence>
<proteinExistence type="inferred from homology"/>
<gene>
    <name evidence="8" type="ORF">D5086_0000004300</name>
</gene>
<feature type="transmembrane region" description="Helical" evidence="6">
    <location>
        <begin position="96"/>
        <end position="113"/>
    </location>
</feature>
<dbReference type="GO" id="GO:0005506">
    <property type="term" value="F:iron ion binding"/>
    <property type="evidence" value="ECO:0007669"/>
    <property type="project" value="InterPro"/>
</dbReference>
<evidence type="ECO:0000256" key="1">
    <source>
        <dbReference type="ARBA" id="ARBA00004370"/>
    </source>
</evidence>
<name>A0A4U5R5I3_POPAL</name>
<organism evidence="8">
    <name type="scientific">Populus alba</name>
    <name type="common">White poplar</name>
    <dbReference type="NCBI Taxonomy" id="43335"/>
    <lineage>
        <taxon>Eukaryota</taxon>
        <taxon>Viridiplantae</taxon>
        <taxon>Streptophyta</taxon>
        <taxon>Embryophyta</taxon>
        <taxon>Tracheophyta</taxon>
        <taxon>Spermatophyta</taxon>
        <taxon>Magnoliopsida</taxon>
        <taxon>eudicotyledons</taxon>
        <taxon>Gunneridae</taxon>
        <taxon>Pentapetalae</taxon>
        <taxon>rosids</taxon>
        <taxon>fabids</taxon>
        <taxon>Malpighiales</taxon>
        <taxon>Salicaceae</taxon>
        <taxon>Saliceae</taxon>
        <taxon>Populus</taxon>
    </lineage>
</organism>
<dbReference type="GO" id="GO:0016491">
    <property type="term" value="F:oxidoreductase activity"/>
    <property type="evidence" value="ECO:0007669"/>
    <property type="project" value="InterPro"/>
</dbReference>
<accession>A0A4U5R5I3</accession>
<evidence type="ECO:0000256" key="4">
    <source>
        <dbReference type="ARBA" id="ARBA00022989"/>
    </source>
</evidence>
<dbReference type="AlphaFoldDB" id="A0A4U5R5I3"/>
<evidence type="ECO:0000256" key="2">
    <source>
        <dbReference type="ARBA" id="ARBA00009324"/>
    </source>
</evidence>
<feature type="domain" description="Fatty acid hydroxylase" evidence="7">
    <location>
        <begin position="101"/>
        <end position="236"/>
    </location>
</feature>
<comment type="similarity">
    <text evidence="2">Belongs to the sterol desaturase family.</text>
</comment>